<protein>
    <recommendedName>
        <fullName evidence="3">DUF4868 domain-containing protein</fullName>
    </recommendedName>
</protein>
<organism evidence="1 2">
    <name type="scientific">Clostridium phage phiCD119 (strain Clostridium difficile/United States/Govind/2006)</name>
    <name type="common">Bacteriophage phiCD119</name>
    <dbReference type="NCBI Taxonomy" id="2883936"/>
    <lineage>
        <taxon>Viruses</taxon>
        <taxon>Duplodnaviria</taxon>
        <taxon>Heunggongvirae</taxon>
        <taxon>Uroviricota</taxon>
        <taxon>Caudoviricetes</taxon>
        <taxon>Lubbockvirus</taxon>
        <taxon>Lubbockvirus CD119</taxon>
    </lineage>
</organism>
<dbReference type="KEGG" id="vg:3974486"/>
<sequence length="314" mass="37401">MKGEGAFMNIREIMNILKLERSEVRLYFTMKRGINYISYSPTIEDGLQDYLKNLVCEYLLRFEDIEQVMFSPIGYKDETIETCDIEYIGCYEKVIESYREENLSRDNIENNIINKLNFYCLNIKFEENNQEKEINFFRRVTKFKKLSSKGFMGFIKNNRFKKLDSNLLGLDGFIDIAIYGQDVLIFNHISLERIFSIADQYLEKAQNTIDIIRDINRIDNFEQFEEDCLNDRRITRTLTKMLSEEARLENCFDNFANVVNAIDLFQLDINIDRNGERDKVIYENKEQLMDIIRLVRDSYYKSIIHDRKGIDDSI</sequence>
<dbReference type="InterPro" id="IPR032359">
    <property type="entry name" value="KwaB-like"/>
</dbReference>
<reference evidence="1 2" key="1">
    <citation type="journal article" date="2006" name="J. Bacteriol.">
        <title>Genomic organization and molecular characterization of Clostridium difficile bacteriophage PhiCD119.</title>
        <authorList>
            <person name="Govind R."/>
            <person name="Fralick J.A."/>
            <person name="Rolfe R.D."/>
        </authorList>
    </citation>
    <scope>NUCLEOTIDE SEQUENCE</scope>
</reference>
<dbReference type="Proteomes" id="UP000006649">
    <property type="component" value="Segment"/>
</dbReference>
<evidence type="ECO:0000313" key="2">
    <source>
        <dbReference type="Proteomes" id="UP000006649"/>
    </source>
</evidence>
<dbReference type="Pfam" id="PF16162">
    <property type="entry name" value="KwaB"/>
    <property type="match status" value="1"/>
</dbReference>
<organismHost>
    <name type="scientific">Clostridioides difficile</name>
    <name type="common">Peptoclostridium difficile</name>
    <dbReference type="NCBI Taxonomy" id="1496"/>
</organismHost>
<evidence type="ECO:0000313" key="1">
    <source>
        <dbReference type="EMBL" id="AAZ32291.1"/>
    </source>
</evidence>
<dbReference type="EMBL" id="AY855346">
    <property type="protein sequence ID" value="AAZ32291.1"/>
    <property type="molecule type" value="Genomic_DNA"/>
</dbReference>
<proteinExistence type="predicted"/>
<dbReference type="RefSeq" id="YP_529628.1">
    <property type="nucleotide sequence ID" value="NC_007917.1"/>
</dbReference>
<dbReference type="GeneID" id="3974486"/>
<evidence type="ECO:0008006" key="3">
    <source>
        <dbReference type="Google" id="ProtNLM"/>
    </source>
</evidence>
<accession>Q24LC1</accession>
<keyword evidence="2" id="KW-1185">Reference proteome</keyword>
<name>Q24LC1_BPPCD</name>